<dbReference type="EMBL" id="CM027687">
    <property type="protein sequence ID" value="KAG0521920.1"/>
    <property type="molecule type" value="Genomic_DNA"/>
</dbReference>
<dbReference type="Proteomes" id="UP000807115">
    <property type="component" value="Chromosome 8"/>
</dbReference>
<organism evidence="1 2">
    <name type="scientific">Sorghum bicolor</name>
    <name type="common">Sorghum</name>
    <name type="synonym">Sorghum vulgare</name>
    <dbReference type="NCBI Taxonomy" id="4558"/>
    <lineage>
        <taxon>Eukaryota</taxon>
        <taxon>Viridiplantae</taxon>
        <taxon>Streptophyta</taxon>
        <taxon>Embryophyta</taxon>
        <taxon>Tracheophyta</taxon>
        <taxon>Spermatophyta</taxon>
        <taxon>Magnoliopsida</taxon>
        <taxon>Liliopsida</taxon>
        <taxon>Poales</taxon>
        <taxon>Poaceae</taxon>
        <taxon>PACMAD clade</taxon>
        <taxon>Panicoideae</taxon>
        <taxon>Andropogonodae</taxon>
        <taxon>Andropogoneae</taxon>
        <taxon>Sorghinae</taxon>
        <taxon>Sorghum</taxon>
    </lineage>
</organism>
<proteinExistence type="predicted"/>
<reference evidence="1" key="1">
    <citation type="journal article" date="2019" name="BMC Genomics">
        <title>A new reference genome for Sorghum bicolor reveals high levels of sequence similarity between sweet and grain genotypes: implications for the genetics of sugar metabolism.</title>
        <authorList>
            <person name="Cooper E.A."/>
            <person name="Brenton Z.W."/>
            <person name="Flinn B.S."/>
            <person name="Jenkins J."/>
            <person name="Shu S."/>
            <person name="Flowers D."/>
            <person name="Luo F."/>
            <person name="Wang Y."/>
            <person name="Xia P."/>
            <person name="Barry K."/>
            <person name="Daum C."/>
            <person name="Lipzen A."/>
            <person name="Yoshinaga Y."/>
            <person name="Schmutz J."/>
            <person name="Saski C."/>
            <person name="Vermerris W."/>
            <person name="Kresovich S."/>
        </authorList>
    </citation>
    <scope>NUCLEOTIDE SEQUENCE</scope>
</reference>
<accession>A0A921U8S2</accession>
<sequence length="40" mass="3981">MEAAEGSATASSTDSATCPASTAAFSSWLRSPVSTGTWTV</sequence>
<comment type="caution">
    <text evidence="1">The sequence shown here is derived from an EMBL/GenBank/DDBJ whole genome shotgun (WGS) entry which is preliminary data.</text>
</comment>
<evidence type="ECO:0000313" key="2">
    <source>
        <dbReference type="Proteomes" id="UP000807115"/>
    </source>
</evidence>
<evidence type="ECO:0000313" key="1">
    <source>
        <dbReference type="EMBL" id="KAG0521921.1"/>
    </source>
</evidence>
<protein>
    <submittedName>
        <fullName evidence="1">Uncharacterized protein</fullName>
    </submittedName>
</protein>
<dbReference type="EMBL" id="CM027687">
    <property type="protein sequence ID" value="KAG0521919.1"/>
    <property type="molecule type" value="Genomic_DNA"/>
</dbReference>
<dbReference type="AlphaFoldDB" id="A0A921U8S2"/>
<name>A0A921U8S2_SORBI</name>
<gene>
    <name evidence="1" type="ORF">BDA96_08G203500</name>
</gene>
<dbReference type="EMBL" id="CM027687">
    <property type="protein sequence ID" value="KAG0521921.1"/>
    <property type="molecule type" value="Genomic_DNA"/>
</dbReference>
<reference evidence="1" key="2">
    <citation type="submission" date="2020-10" db="EMBL/GenBank/DDBJ databases">
        <authorList>
            <person name="Cooper E.A."/>
            <person name="Brenton Z.W."/>
            <person name="Flinn B.S."/>
            <person name="Jenkins J."/>
            <person name="Shu S."/>
            <person name="Flowers D."/>
            <person name="Luo F."/>
            <person name="Wang Y."/>
            <person name="Xia P."/>
            <person name="Barry K."/>
            <person name="Daum C."/>
            <person name="Lipzen A."/>
            <person name="Yoshinaga Y."/>
            <person name="Schmutz J."/>
            <person name="Saski C."/>
            <person name="Vermerris W."/>
            <person name="Kresovich S."/>
        </authorList>
    </citation>
    <scope>NUCLEOTIDE SEQUENCE</scope>
</reference>